<evidence type="ECO:0000313" key="1">
    <source>
        <dbReference type="EMBL" id="KER19063.1"/>
    </source>
</evidence>
<name>A0A074YWK7_OPIVI</name>
<dbReference type="AlphaFoldDB" id="A0A074YWK7"/>
<dbReference type="EMBL" id="KL597353">
    <property type="protein sequence ID" value="KER19063.1"/>
    <property type="molecule type" value="Genomic_DNA"/>
</dbReference>
<reference evidence="1 2" key="1">
    <citation type="submission" date="2013-11" db="EMBL/GenBank/DDBJ databases">
        <title>Opisthorchis viverrini - life in the bile duct.</title>
        <authorList>
            <person name="Young N.D."/>
            <person name="Nagarajan N."/>
            <person name="Lin S.J."/>
            <person name="Korhonen P.K."/>
            <person name="Jex A.R."/>
            <person name="Hall R.S."/>
            <person name="Safavi-Hemami H."/>
            <person name="Kaewkong W."/>
            <person name="Bertrand D."/>
            <person name="Gao S."/>
            <person name="Seet Q."/>
            <person name="Wongkham S."/>
            <person name="Teh B.T."/>
            <person name="Wongkham C."/>
            <person name="Intapan P.M."/>
            <person name="Maleewong W."/>
            <person name="Yang X."/>
            <person name="Hu M."/>
            <person name="Wang Z."/>
            <person name="Hofmann A."/>
            <person name="Sternberg P.W."/>
            <person name="Tan P."/>
            <person name="Wang J."/>
            <person name="Gasser R.B."/>
        </authorList>
    </citation>
    <scope>NUCLEOTIDE SEQUENCE [LARGE SCALE GENOMIC DNA]</scope>
</reference>
<proteinExistence type="predicted"/>
<sequence>TVKVLFLVVVVVVGTFCGAVVFQYPFNADLANLITASVGMRLPGAMWLEEHQLCSQLKAKRPEKWVEGLFLRCRLEKKYNNMAILAVQVDLSIIARQYRLFPTDVLSWHLNDELNAHGRTCATIVDIPGRRLFKNDQQFWITGPASPDLCEIVKSLKVPGIWIEECAGDLYDELMFQHERLKTYGLLMNETARKESVMEVVYTLNRGQDRCTYNGFLTAQYE</sequence>
<accession>A0A074YWK7</accession>
<dbReference type="Proteomes" id="UP000054324">
    <property type="component" value="Unassembled WGS sequence"/>
</dbReference>
<dbReference type="GeneID" id="20329843"/>
<dbReference type="RefSeq" id="XP_009177192.1">
    <property type="nucleotide sequence ID" value="XM_009178928.1"/>
</dbReference>
<feature type="non-terminal residue" evidence="1">
    <location>
        <position position="1"/>
    </location>
</feature>
<keyword evidence="2" id="KW-1185">Reference proteome</keyword>
<evidence type="ECO:0000313" key="2">
    <source>
        <dbReference type="Proteomes" id="UP000054324"/>
    </source>
</evidence>
<organism evidence="1 2">
    <name type="scientific">Opisthorchis viverrini</name>
    <name type="common">Southeast Asian liver fluke</name>
    <dbReference type="NCBI Taxonomy" id="6198"/>
    <lineage>
        <taxon>Eukaryota</taxon>
        <taxon>Metazoa</taxon>
        <taxon>Spiralia</taxon>
        <taxon>Lophotrochozoa</taxon>
        <taxon>Platyhelminthes</taxon>
        <taxon>Trematoda</taxon>
        <taxon>Digenea</taxon>
        <taxon>Opisthorchiida</taxon>
        <taxon>Opisthorchiata</taxon>
        <taxon>Opisthorchiidae</taxon>
        <taxon>Opisthorchis</taxon>
    </lineage>
</organism>
<protein>
    <submittedName>
        <fullName evidence="1">Uncharacterized protein</fullName>
    </submittedName>
</protein>
<gene>
    <name evidence="1" type="ORF">T265_15678</name>
</gene>
<dbReference type="CTD" id="20329843"/>
<dbReference type="KEGG" id="ovi:T265_15678"/>
<dbReference type="OrthoDB" id="10408111at2759"/>